<dbReference type="STRING" id="7918.ENSLOCP00000021021"/>
<proteinExistence type="predicted"/>
<evidence type="ECO:0000256" key="2">
    <source>
        <dbReference type="SAM" id="Phobius"/>
    </source>
</evidence>
<dbReference type="EMBL" id="AHAT01012057">
    <property type="status" value="NOT_ANNOTATED_CDS"/>
    <property type="molecule type" value="Genomic_DNA"/>
</dbReference>
<keyword evidence="4" id="KW-1185">Reference proteome</keyword>
<evidence type="ECO:0000256" key="1">
    <source>
        <dbReference type="SAM" id="MobiDB-lite"/>
    </source>
</evidence>
<reference evidence="3" key="2">
    <citation type="submission" date="2025-08" db="UniProtKB">
        <authorList>
            <consortium name="Ensembl"/>
        </authorList>
    </citation>
    <scope>IDENTIFICATION</scope>
</reference>
<feature type="compositionally biased region" description="Basic and acidic residues" evidence="1">
    <location>
        <begin position="104"/>
        <end position="116"/>
    </location>
</feature>
<feature type="transmembrane region" description="Helical" evidence="2">
    <location>
        <begin position="252"/>
        <end position="273"/>
    </location>
</feature>
<keyword evidence="2" id="KW-1133">Transmembrane helix</keyword>
<dbReference type="Ensembl" id="ENSLOCT00000021057.1">
    <property type="protein sequence ID" value="ENSLOCP00000021021.1"/>
    <property type="gene ID" value="ENSLOCG00000017007.1"/>
</dbReference>
<dbReference type="HOGENOM" id="CLU_915153_0_0_1"/>
<dbReference type="Gene3D" id="2.130.10.10">
    <property type="entry name" value="YVTN repeat-like/Quinoprotein amine dehydrogenase"/>
    <property type="match status" value="1"/>
</dbReference>
<dbReference type="AlphaFoldDB" id="W5NK62"/>
<accession>W5NK62</accession>
<evidence type="ECO:0008006" key="5">
    <source>
        <dbReference type="Google" id="ProtNLM"/>
    </source>
</evidence>
<dbReference type="SUPFAM" id="SSF50978">
    <property type="entry name" value="WD40 repeat-like"/>
    <property type="match status" value="1"/>
</dbReference>
<feature type="compositionally biased region" description="Polar residues" evidence="1">
    <location>
        <begin position="90"/>
        <end position="103"/>
    </location>
</feature>
<reference evidence="3" key="3">
    <citation type="submission" date="2025-09" db="UniProtKB">
        <authorList>
            <consortium name="Ensembl"/>
        </authorList>
    </citation>
    <scope>IDENTIFICATION</scope>
</reference>
<evidence type="ECO:0000313" key="4">
    <source>
        <dbReference type="Proteomes" id="UP000018468"/>
    </source>
</evidence>
<dbReference type="Proteomes" id="UP000018468">
    <property type="component" value="Linkage group LG1"/>
</dbReference>
<feature type="region of interest" description="Disordered" evidence="1">
    <location>
        <begin position="84"/>
        <end position="116"/>
    </location>
</feature>
<protein>
    <recommendedName>
        <fullName evidence="5">Nucleoporin 43</fullName>
    </recommendedName>
</protein>
<sequence>MPAAARCPVSSKRAFLRLRHECWHAPLRRNGLRAIAFKRKQRGGGGGCRRGWAPAFEGLTRPFPPSCRHAEMFFPPATIQAGPLHHRQRYPQSAPQPGTTETDTAVRSDVRPDPQREEAAAAAAVKGRLPPAGPARSAADLLRRLLTSSAWLAPPDFQAMDNKVSIWSVGELSVTSMEDEFEGDPQLLCDYRHGGDVMDLQFLDHERIVTASSTGAVTIFRHHHNSQVDLSFQCFLSEFRPHSVLFFQFKTFFFWFCCLSDCVSVLLLLFSSLRFSGNVHIPKNIILSLIVVKTLFQNVRIGSC</sequence>
<dbReference type="InterPro" id="IPR036322">
    <property type="entry name" value="WD40_repeat_dom_sf"/>
</dbReference>
<organism evidence="3 4">
    <name type="scientific">Lepisosteus oculatus</name>
    <name type="common">Spotted gar</name>
    <dbReference type="NCBI Taxonomy" id="7918"/>
    <lineage>
        <taxon>Eukaryota</taxon>
        <taxon>Metazoa</taxon>
        <taxon>Chordata</taxon>
        <taxon>Craniata</taxon>
        <taxon>Vertebrata</taxon>
        <taxon>Euteleostomi</taxon>
        <taxon>Actinopterygii</taxon>
        <taxon>Neopterygii</taxon>
        <taxon>Holostei</taxon>
        <taxon>Semionotiformes</taxon>
        <taxon>Lepisosteidae</taxon>
        <taxon>Lepisosteus</taxon>
    </lineage>
</organism>
<dbReference type="eggNOG" id="KOG4714">
    <property type="taxonomic scope" value="Eukaryota"/>
</dbReference>
<dbReference type="Bgee" id="ENSLOCG00000017007">
    <property type="expression patterns" value="Expressed in testis and 13 other cell types or tissues"/>
</dbReference>
<evidence type="ECO:0000313" key="3">
    <source>
        <dbReference type="Ensembl" id="ENSLOCP00000021021.1"/>
    </source>
</evidence>
<dbReference type="InterPro" id="IPR015943">
    <property type="entry name" value="WD40/YVTN_repeat-like_dom_sf"/>
</dbReference>
<keyword evidence="2" id="KW-0812">Transmembrane</keyword>
<reference evidence="4" key="1">
    <citation type="submission" date="2011-12" db="EMBL/GenBank/DDBJ databases">
        <title>The Draft Genome of Lepisosteus oculatus.</title>
        <authorList>
            <consortium name="The Broad Institute Genome Assembly &amp; Analysis Group"/>
            <consortium name="Computational R&amp;D Group"/>
            <consortium name="and Sequencing Platform"/>
            <person name="Di Palma F."/>
            <person name="Alfoldi J."/>
            <person name="Johnson J."/>
            <person name="Berlin A."/>
            <person name="Gnerre S."/>
            <person name="Jaffe D."/>
            <person name="MacCallum I."/>
            <person name="Young S."/>
            <person name="Walker B.J."/>
            <person name="Lander E.S."/>
            <person name="Lindblad-Toh K."/>
        </authorList>
    </citation>
    <scope>NUCLEOTIDE SEQUENCE [LARGE SCALE GENOMIC DNA]</scope>
</reference>
<dbReference type="InParanoid" id="W5NK62"/>
<name>W5NK62_LEPOC</name>
<keyword evidence="2" id="KW-0472">Membrane</keyword>